<keyword evidence="3 5" id="KW-0238">DNA-binding</keyword>
<feature type="domain" description="Tyr recombinase" evidence="6">
    <location>
        <begin position="124"/>
        <end position="329"/>
    </location>
</feature>
<dbReference type="InterPro" id="IPR002104">
    <property type="entry name" value="Integrase_catalytic"/>
</dbReference>
<dbReference type="Gene3D" id="1.10.150.130">
    <property type="match status" value="1"/>
</dbReference>
<evidence type="ECO:0000313" key="9">
    <source>
        <dbReference type="Proteomes" id="UP001431221"/>
    </source>
</evidence>
<keyword evidence="2" id="KW-0229">DNA integration</keyword>
<sequence>MHGPTARMLYSYQMHMKEARGLDAKTISARMRHLGQFATSLGDKELTRLTQDDIINFKKTLNATDHGESPGNRGLAAPTIVQTCNDLKAFLEWLPKQSGYRSLQRDLADYCTPPRRLTAIAHAPKTKHVPSAADIVATLKAMPTNTAFERRDRAVIACLFLTGVRDGALVSLRLKHMDIEGRSVHQDAREVNTKFSKTMRTGWFPVGNDIATIVTDWIGERRASGAEDDDPLFPRAPSGVRARHPLHMDEFWKTTSPVREIIRKATDAAGIRYFRPHSVRATLGRMCLSWARSPEELKALSQNLGHEDIGTTMEHYATLTDDRQCELVLDMWDRNEAPEEDLELVELISQVPSESRDVLKATAQALIKR</sequence>
<keyword evidence="4" id="KW-0233">DNA recombination</keyword>
<proteinExistence type="inferred from homology"/>
<evidence type="ECO:0000256" key="4">
    <source>
        <dbReference type="ARBA" id="ARBA00023172"/>
    </source>
</evidence>
<evidence type="ECO:0000256" key="3">
    <source>
        <dbReference type="ARBA" id="ARBA00023125"/>
    </source>
</evidence>
<accession>A0ABT0GXI9</accession>
<feature type="domain" description="Core-binding (CB)" evidence="7">
    <location>
        <begin position="1"/>
        <end position="95"/>
    </location>
</feature>
<name>A0ABT0GXI9_9HYPH</name>
<dbReference type="PANTHER" id="PTHR30349:SF64">
    <property type="entry name" value="PROPHAGE INTEGRASE INTD-RELATED"/>
    <property type="match status" value="1"/>
</dbReference>
<dbReference type="InterPro" id="IPR050090">
    <property type="entry name" value="Tyrosine_recombinase_XerCD"/>
</dbReference>
<dbReference type="PANTHER" id="PTHR30349">
    <property type="entry name" value="PHAGE INTEGRASE-RELATED"/>
    <property type="match status" value="1"/>
</dbReference>
<dbReference type="RefSeq" id="WP_248156575.1">
    <property type="nucleotide sequence ID" value="NZ_JALNMJ010000013.1"/>
</dbReference>
<evidence type="ECO:0000256" key="1">
    <source>
        <dbReference type="ARBA" id="ARBA00008857"/>
    </source>
</evidence>
<dbReference type="EMBL" id="JALNMJ010000013">
    <property type="protein sequence ID" value="MCK7614152.1"/>
    <property type="molecule type" value="Genomic_DNA"/>
</dbReference>
<dbReference type="InterPro" id="IPR010998">
    <property type="entry name" value="Integrase_recombinase_N"/>
</dbReference>
<dbReference type="SUPFAM" id="SSF56349">
    <property type="entry name" value="DNA breaking-rejoining enzymes"/>
    <property type="match status" value="1"/>
</dbReference>
<dbReference type="InterPro" id="IPR013762">
    <property type="entry name" value="Integrase-like_cat_sf"/>
</dbReference>
<gene>
    <name evidence="8" type="ORF">M0H32_18435</name>
</gene>
<dbReference type="PROSITE" id="PS51898">
    <property type="entry name" value="TYR_RECOMBINASE"/>
    <property type="match status" value="1"/>
</dbReference>
<comment type="caution">
    <text evidence="8">The sequence shown here is derived from an EMBL/GenBank/DDBJ whole genome shotgun (WGS) entry which is preliminary data.</text>
</comment>
<evidence type="ECO:0000256" key="5">
    <source>
        <dbReference type="PROSITE-ProRule" id="PRU01248"/>
    </source>
</evidence>
<dbReference type="PROSITE" id="PS51900">
    <property type="entry name" value="CB"/>
    <property type="match status" value="1"/>
</dbReference>
<evidence type="ECO:0000259" key="6">
    <source>
        <dbReference type="PROSITE" id="PS51898"/>
    </source>
</evidence>
<dbReference type="Gene3D" id="1.10.443.10">
    <property type="entry name" value="Intergrase catalytic core"/>
    <property type="match status" value="1"/>
</dbReference>
<dbReference type="Pfam" id="PF00589">
    <property type="entry name" value="Phage_integrase"/>
    <property type="match status" value="1"/>
</dbReference>
<evidence type="ECO:0000259" key="7">
    <source>
        <dbReference type="PROSITE" id="PS51900"/>
    </source>
</evidence>
<organism evidence="8 9">
    <name type="scientific">Roseibium sediminicola</name>
    <dbReference type="NCBI Taxonomy" id="2933272"/>
    <lineage>
        <taxon>Bacteria</taxon>
        <taxon>Pseudomonadati</taxon>
        <taxon>Pseudomonadota</taxon>
        <taxon>Alphaproteobacteria</taxon>
        <taxon>Hyphomicrobiales</taxon>
        <taxon>Stappiaceae</taxon>
        <taxon>Roseibium</taxon>
    </lineage>
</organism>
<dbReference type="Proteomes" id="UP001431221">
    <property type="component" value="Unassembled WGS sequence"/>
</dbReference>
<dbReference type="InterPro" id="IPR044068">
    <property type="entry name" value="CB"/>
</dbReference>
<reference evidence="8" key="1">
    <citation type="submission" date="2022-04" db="EMBL/GenBank/DDBJ databases">
        <title>Roseibium sp. CAU 1639 isolated from mud.</title>
        <authorList>
            <person name="Kim W."/>
        </authorList>
    </citation>
    <scope>NUCLEOTIDE SEQUENCE</scope>
    <source>
        <strain evidence="8">CAU 1639</strain>
    </source>
</reference>
<evidence type="ECO:0000256" key="2">
    <source>
        <dbReference type="ARBA" id="ARBA00022908"/>
    </source>
</evidence>
<keyword evidence="9" id="KW-1185">Reference proteome</keyword>
<comment type="similarity">
    <text evidence="1">Belongs to the 'phage' integrase family.</text>
</comment>
<protein>
    <submittedName>
        <fullName evidence="8">Site-specific integrase</fullName>
    </submittedName>
</protein>
<dbReference type="InterPro" id="IPR011010">
    <property type="entry name" value="DNA_brk_join_enz"/>
</dbReference>
<evidence type="ECO:0000313" key="8">
    <source>
        <dbReference type="EMBL" id="MCK7614152.1"/>
    </source>
</evidence>
<dbReference type="CDD" id="cd00397">
    <property type="entry name" value="DNA_BRE_C"/>
    <property type="match status" value="1"/>
</dbReference>